<accession>A0ABP0RER3</accession>
<keyword evidence="3" id="KW-0812">Transmembrane</keyword>
<dbReference type="Pfam" id="PF01370">
    <property type="entry name" value="Epimerase"/>
    <property type="match status" value="2"/>
</dbReference>
<evidence type="ECO:0000256" key="3">
    <source>
        <dbReference type="SAM" id="Phobius"/>
    </source>
</evidence>
<gene>
    <name evidence="6" type="ORF">SCF082_LOCUS46218</name>
</gene>
<comment type="similarity">
    <text evidence="2">Belongs to the NAD(P)-dependent epimerase/dehydratase family. Dihydroflavonol-4-reductase subfamily.</text>
</comment>
<feature type="domain" description="NAD-dependent epimerase/dehydratase" evidence="5">
    <location>
        <begin position="37"/>
        <end position="279"/>
    </location>
</feature>
<feature type="signal peptide" evidence="4">
    <location>
        <begin position="1"/>
        <end position="29"/>
    </location>
</feature>
<keyword evidence="3" id="KW-1133">Transmembrane helix</keyword>
<dbReference type="InterPro" id="IPR001509">
    <property type="entry name" value="Epimerase_deHydtase"/>
</dbReference>
<evidence type="ECO:0000313" key="6">
    <source>
        <dbReference type="EMBL" id="CAK9098645.1"/>
    </source>
</evidence>
<proteinExistence type="inferred from homology"/>
<sequence>MGGAWRAALRRLTAVVVLVALLQVQDARAEGPQDGCVVVTGATGFAAGHVVEILLGKGYTVHGTVRSVKDTGKTQFLRDLDDRLPGTLKLFEADIGSDNAFDEASKGCWGIIHLAAVILPGIGPQKQVDLAVNSAISVLEASKKYNFKAVTLTSSVAAVCPDKERLEKRGWKNYGLSTHEDWNTLATLNYGTYPFSKVQMEQAAQQWMKDQPSKPFRLAIINFPFALGPQQNTRVTSSNSIVNIFMNGEIPFVLPMHFNLIDVRDVAKAHVEVTESTKADGRYIVAYDPAESSITQRFILETISDKFPAFPVPFFSLPFWLFRIVMYFDGRMETYMVDSFARGTHPGYDGSRLINELGFKYDHTNAKQTIIDTAQSMIDLGIANTSNNAATMQRLMFLALPVGPAILLLVIGPGDGCVVVSGATGYAAGHVVKLLLDRGYTVHGTVRSVKDATKTEFLWKMADSSRGSLKLFEADIGSPDAFEQAAPGCWGIIHLAAPILPGLPHQEQVQLAVQSGIQVLETAKKHKLKAVTLTSSTAAVGPDKERLEKRGWENYGLSTHEDWNTLATLDYGTYSFSKVKMEKAAQQWMKDQPNKPFRLAFINFPFAIGPQQNTRVTSSNKIIKVFMNGEIPFVLPMFFNLIDVRDVAKAHVEVTESTKADGRYIVAYDPAKSSITQRFILETISAKFPAFAVPRLALPFWLFRLFMLIDGRIEPYMVDKFALGPHPGYDGSRLVNEIGFVYDHTDPKQSILDAAQSMIDLGIADPDAPATTHPLVFVVPAAALLVSLMVARCVCCRSRAHKAKQA</sequence>
<dbReference type="Proteomes" id="UP001642464">
    <property type="component" value="Unassembled WGS sequence"/>
</dbReference>
<evidence type="ECO:0000256" key="2">
    <source>
        <dbReference type="ARBA" id="ARBA00023445"/>
    </source>
</evidence>
<dbReference type="InterPro" id="IPR050425">
    <property type="entry name" value="NAD(P)_dehydrat-like"/>
</dbReference>
<dbReference type="PANTHER" id="PTHR10366">
    <property type="entry name" value="NAD DEPENDENT EPIMERASE/DEHYDRATASE"/>
    <property type="match status" value="1"/>
</dbReference>
<dbReference type="SUPFAM" id="SSF51735">
    <property type="entry name" value="NAD(P)-binding Rossmann-fold domains"/>
    <property type="match status" value="2"/>
</dbReference>
<evidence type="ECO:0000256" key="1">
    <source>
        <dbReference type="ARBA" id="ARBA00023002"/>
    </source>
</evidence>
<dbReference type="InterPro" id="IPR036291">
    <property type="entry name" value="NAD(P)-bd_dom_sf"/>
</dbReference>
<organism evidence="6 7">
    <name type="scientific">Durusdinium trenchii</name>
    <dbReference type="NCBI Taxonomy" id="1381693"/>
    <lineage>
        <taxon>Eukaryota</taxon>
        <taxon>Sar</taxon>
        <taxon>Alveolata</taxon>
        <taxon>Dinophyceae</taxon>
        <taxon>Suessiales</taxon>
        <taxon>Symbiodiniaceae</taxon>
        <taxon>Durusdinium</taxon>
    </lineage>
</organism>
<dbReference type="PANTHER" id="PTHR10366:SF564">
    <property type="entry name" value="STEROL-4-ALPHA-CARBOXYLATE 3-DEHYDROGENASE, DECARBOXYLATING"/>
    <property type="match status" value="1"/>
</dbReference>
<name>A0ABP0RER3_9DINO</name>
<keyword evidence="1" id="KW-0560">Oxidoreductase</keyword>
<keyword evidence="7" id="KW-1185">Reference proteome</keyword>
<feature type="chain" id="PRO_5046300702" evidence="4">
    <location>
        <begin position="30"/>
        <end position="806"/>
    </location>
</feature>
<feature type="domain" description="NAD-dependent epimerase/dehydratase" evidence="5">
    <location>
        <begin position="418"/>
        <end position="660"/>
    </location>
</feature>
<dbReference type="EMBL" id="CAXAMM010041318">
    <property type="protein sequence ID" value="CAK9098645.1"/>
    <property type="molecule type" value="Genomic_DNA"/>
</dbReference>
<reference evidence="6 7" key="1">
    <citation type="submission" date="2024-02" db="EMBL/GenBank/DDBJ databases">
        <authorList>
            <person name="Chen Y."/>
            <person name="Shah S."/>
            <person name="Dougan E. K."/>
            <person name="Thang M."/>
            <person name="Chan C."/>
        </authorList>
    </citation>
    <scope>NUCLEOTIDE SEQUENCE [LARGE SCALE GENOMIC DNA]</scope>
</reference>
<keyword evidence="3" id="KW-0472">Membrane</keyword>
<evidence type="ECO:0000313" key="7">
    <source>
        <dbReference type="Proteomes" id="UP001642464"/>
    </source>
</evidence>
<protein>
    <submittedName>
        <fullName evidence="6">Cinnamoyl-CoA reductase 1 (PhCCR1) (Coniferylaldehyde synthase)</fullName>
    </submittedName>
</protein>
<dbReference type="Gene3D" id="3.40.50.720">
    <property type="entry name" value="NAD(P)-binding Rossmann-like Domain"/>
    <property type="match status" value="2"/>
</dbReference>
<evidence type="ECO:0000259" key="5">
    <source>
        <dbReference type="Pfam" id="PF01370"/>
    </source>
</evidence>
<comment type="caution">
    <text evidence="6">The sequence shown here is derived from an EMBL/GenBank/DDBJ whole genome shotgun (WGS) entry which is preliminary data.</text>
</comment>
<evidence type="ECO:0000256" key="4">
    <source>
        <dbReference type="SAM" id="SignalP"/>
    </source>
</evidence>
<feature type="transmembrane region" description="Helical" evidence="3">
    <location>
        <begin position="775"/>
        <end position="795"/>
    </location>
</feature>
<keyword evidence="4" id="KW-0732">Signal</keyword>